<dbReference type="Gene3D" id="1.10.8.10">
    <property type="entry name" value="DNA helicase RuvA subunit, C-terminal domain"/>
    <property type="match status" value="1"/>
</dbReference>
<evidence type="ECO:0000256" key="10">
    <source>
        <dbReference type="ARBA" id="ARBA00022934"/>
    </source>
</evidence>
<dbReference type="FunFam" id="2.40.50.1000:FF:000008">
    <property type="entry name" value="40S ribosomal protein S11"/>
    <property type="match status" value="1"/>
</dbReference>
<evidence type="ECO:0000259" key="24">
    <source>
        <dbReference type="PROSITE" id="PS50030"/>
    </source>
</evidence>
<dbReference type="GO" id="GO:0043565">
    <property type="term" value="F:sequence-specific DNA binding"/>
    <property type="evidence" value="ECO:0007669"/>
    <property type="project" value="TreeGrafter"/>
</dbReference>
<dbReference type="InterPro" id="IPR023260">
    <property type="entry name" value="Cys/Ser-rich_nuc_prot"/>
</dbReference>
<evidence type="ECO:0000256" key="16">
    <source>
        <dbReference type="ARBA" id="ARBA00023159"/>
    </source>
</evidence>
<protein>
    <recommendedName>
        <fullName evidence="21">Small ribosomal subunit protein uS17</fullName>
    </recommendedName>
    <alternativeName>
        <fullName evidence="22">40S ribosomal protein S11</fullName>
    </alternativeName>
</protein>
<evidence type="ECO:0000256" key="15">
    <source>
        <dbReference type="ARBA" id="ARBA00023139"/>
    </source>
</evidence>
<evidence type="ECO:0000256" key="3">
    <source>
        <dbReference type="ARBA" id="ARBA00008548"/>
    </source>
</evidence>
<comment type="similarity">
    <text evidence="4">Belongs to the universal ribosomal protein uS17 family.</text>
</comment>
<keyword evidence="7" id="KW-0597">Phosphoprotein</keyword>
<evidence type="ECO:0000256" key="6">
    <source>
        <dbReference type="ARBA" id="ARBA00022490"/>
    </source>
</evidence>
<dbReference type="Gene3D" id="2.40.50.1000">
    <property type="match status" value="1"/>
</dbReference>
<keyword evidence="17" id="KW-0804">Transcription</keyword>
<evidence type="ECO:0000256" key="11">
    <source>
        <dbReference type="ARBA" id="ARBA00022980"/>
    </source>
</evidence>
<accession>A0A813RVT7</accession>
<evidence type="ECO:0000256" key="21">
    <source>
        <dbReference type="ARBA" id="ARBA00035164"/>
    </source>
</evidence>
<keyword evidence="15" id="KW-0564">Palmitate</keyword>
<dbReference type="GO" id="GO:0022626">
    <property type="term" value="C:cytosolic ribosome"/>
    <property type="evidence" value="ECO:0007669"/>
    <property type="project" value="UniProtKB-ARBA"/>
</dbReference>
<keyword evidence="8" id="KW-0053">Apoptosis</keyword>
<evidence type="ECO:0000256" key="14">
    <source>
        <dbReference type="ARBA" id="ARBA00023125"/>
    </source>
</evidence>
<dbReference type="GO" id="GO:0003735">
    <property type="term" value="F:structural constituent of ribosome"/>
    <property type="evidence" value="ECO:0007669"/>
    <property type="project" value="InterPro"/>
</dbReference>
<keyword evidence="6" id="KW-0963">Cytoplasm</keyword>
<dbReference type="SUPFAM" id="SSF50249">
    <property type="entry name" value="Nucleic acid-binding proteins"/>
    <property type="match status" value="1"/>
</dbReference>
<comment type="caution">
    <text evidence="25">The sequence shown here is derived from an EMBL/GenBank/DDBJ whole genome shotgun (WGS) entry which is preliminary data.</text>
</comment>
<evidence type="ECO:0000256" key="12">
    <source>
        <dbReference type="ARBA" id="ARBA00022990"/>
    </source>
</evidence>
<dbReference type="PRINTS" id="PR02031">
    <property type="entry name" value="CYSSERRICHNP"/>
</dbReference>
<keyword evidence="19" id="KW-0687">Ribonucleoprotein</keyword>
<dbReference type="InterPro" id="IPR032440">
    <property type="entry name" value="Ribosomal_uS17_N"/>
</dbReference>
<keyword evidence="14" id="KW-0238">DNA-binding</keyword>
<evidence type="ECO:0000256" key="2">
    <source>
        <dbReference type="ARBA" id="ARBA00004419"/>
    </source>
</evidence>
<dbReference type="Gene3D" id="2.60.40.10">
    <property type="entry name" value="Immunoglobulins"/>
    <property type="match status" value="1"/>
</dbReference>
<dbReference type="GO" id="GO:0006412">
    <property type="term" value="P:translation"/>
    <property type="evidence" value="ECO:0007669"/>
    <property type="project" value="InterPro"/>
</dbReference>
<feature type="compositionally biased region" description="Basic residues" evidence="23">
    <location>
        <begin position="589"/>
        <end position="600"/>
    </location>
</feature>
<dbReference type="InterPro" id="IPR031972">
    <property type="entry name" value="CSRNP_N"/>
</dbReference>
<evidence type="ECO:0000256" key="5">
    <source>
        <dbReference type="ARBA" id="ARBA00022481"/>
    </source>
</evidence>
<dbReference type="GO" id="GO:1990904">
    <property type="term" value="C:ribonucleoprotein complex"/>
    <property type="evidence" value="ECO:0007669"/>
    <property type="project" value="UniProtKB-KW"/>
</dbReference>
<evidence type="ECO:0000256" key="18">
    <source>
        <dbReference type="ARBA" id="ARBA00023242"/>
    </source>
</evidence>
<gene>
    <name evidence="25" type="ORF">GPM918_LOCUS2773</name>
    <name evidence="26" type="ORF">SRO942_LOCUS2773</name>
</gene>
<dbReference type="CDD" id="cd14947">
    <property type="entry name" value="NBR1_like"/>
    <property type="match status" value="1"/>
</dbReference>
<dbReference type="InterPro" id="IPR000266">
    <property type="entry name" value="Ribosomal_uS17"/>
</dbReference>
<dbReference type="Proteomes" id="UP000663829">
    <property type="component" value="Unassembled WGS sequence"/>
</dbReference>
<evidence type="ECO:0000256" key="8">
    <source>
        <dbReference type="ARBA" id="ARBA00022703"/>
    </source>
</evidence>
<keyword evidence="20" id="KW-0449">Lipoprotein</keyword>
<sequence>MEHERSFQKQPTIFLNKKQSSLKGKAKAARYTKNVGLGFKTPREAIEGTYIDKKCPFTGNVSIRGRILTGIVLKMKMQRTIVLRRDYLHYVRKYNRFEKRHKNISVHLSPCFSNDKMKEVKIFMIDEENEEIRVSSETEFNENVMFARQHNVDTLKLIVYIGDDRVFDGIYYVPPQDKQVVIPIPEVVSCELEYRVKRIDINRDEEKIIFPKNKLNELDENVLADKWYIPCKADEALGLCLIAATNLAQQGLADLNDDCKHFIDIIVPDAFRKLQNTQCVFAWPSEIQFGIFKMLELFIDLVCARLQFLPVPTGLLETLALVSISLFYCFILLTFVSVHQTFDCNTTYQQKHKFEPYINCYNLNGCHFVKMQLNDGQLSYGWLRSLIDRFLMQDGIQKIQKQFDTDSLKAADYNALLKVFVNCKNCIVMERYRTLFSKHILQAIDYVKRATEDVSNLIKTLHTICINCMLTTYVDELESLMSPKQLTILAGQWTSVRLNSKKQRTDEDLFVQKPQLFDVVQPLINGGKKNNSTDEDIFLKEEFNCERHHHHHHHHHVMSPSLKRKYKRQNSDKQQQQHRRNTVAVITTSKHKDHEKKKDRRQIVSTSSSKHKLQVVEKYDRTNPDDILRFFALMKSKVANLYDHLETATFNGQIKDVLRMEEKIKLMKPYSALFVVDENIPDGTHVKPNEVFRKCWVLLNDGSLPWDATDVKLMNLSDNIEVVNEPHVPVTAPHARAQIYVDFIAPNHTGVFESKWILTYRHYTFGPMIWCSIEVVNEPVIIPYCETRLNDNIMMESTNTMTLSSASLNNYVSVSPSIMMSSRQDSCDSALRLTNSFDMIDIPLPICFDLTKPFKPKEMSTLSNNDYHHNDSTRTSITYSRLSSLPSSINGDVQDLVDPFGDDFLDEISSPQHQKQIEVNSNVYTKDIEHVTVEDVQQTLQEQESTIVQLPTSTAGEFNGSIPLPYTPLPMLQRTSSQPLDFVDSVVTNIFTVAKQAGSTAKAIFHTLQAYDETSVPTALPASSTIIEIPPQTSIASETATAELFNSDDYFSTIQHGENENECLISLLSSETTPCTSLSSVTSQTTNSSLDLNMAHLIEMGFLNREQNLRLLTQYKNDITKVIEFLADSSDYSTNVTTLSLINTLDNAVHDFSEVKVGIDMPKRKYQLSALVEESNVSQKQKKIDNSNTEEDILSTTSLESQQYQDTRSSRMCTHSDTVSEDMITSTNSLSKKQNKHSVRFEDVTVYYFNRSQGFVCVPSTGGTTLGMAHQHSHCESYTINDFARRQHQVHKSILCERKILPPTVSTIEQSLNDDDSTPITNIFNYCSDNDMYEKLPVDDCYFLQPISIRERRNLLKQSGINKIDNQEKKDLQLIRESRETCGCSCIAKCDPYTCECSQNGISCQVDRLSFPCACSKLECQNPYGRTEFNHIRVKNHFLNTIMRLELEEKSLQLDIKCNNINMTNMSKFEQCELVESCYNGENAHRSYDVMHPSPMMTIVDDSSLISETSLQLETEISSLLSSIINNVIEQYIRTTTETVVLSIVSSIEQKFQSQINEKKSDYRKSYRSSLFKKKLSSPPLSIKSNTHSYNTRTRCSNIIKINQLLTTEDLVPLTAE</sequence>
<dbReference type="PANTHER" id="PTHR13580:SF9">
    <property type="entry name" value="AXIN1 UP-REGULATED 1, ISOFORM A"/>
    <property type="match status" value="1"/>
</dbReference>
<dbReference type="GO" id="GO:0000981">
    <property type="term" value="F:DNA-binding transcription factor activity, RNA polymerase II-specific"/>
    <property type="evidence" value="ECO:0007669"/>
    <property type="project" value="TreeGrafter"/>
</dbReference>
<evidence type="ECO:0000313" key="26">
    <source>
        <dbReference type="EMBL" id="CAF3570547.1"/>
    </source>
</evidence>
<proteinExistence type="inferred from homology"/>
<dbReference type="GO" id="GO:0003723">
    <property type="term" value="F:RNA binding"/>
    <property type="evidence" value="ECO:0007669"/>
    <property type="project" value="UniProtKB-KW"/>
</dbReference>
<keyword evidence="12" id="KW-0007">Acetylation</keyword>
<keyword evidence="13" id="KW-0805">Transcription regulation</keyword>
<dbReference type="InterPro" id="IPR009060">
    <property type="entry name" value="UBA-like_sf"/>
</dbReference>
<keyword evidence="18" id="KW-0539">Nucleus</keyword>
<dbReference type="GO" id="GO:0006915">
    <property type="term" value="P:apoptotic process"/>
    <property type="evidence" value="ECO:0007669"/>
    <property type="project" value="UniProtKB-KW"/>
</dbReference>
<dbReference type="Pfam" id="PF16019">
    <property type="entry name" value="CSRNP_N"/>
    <property type="match status" value="1"/>
</dbReference>
<evidence type="ECO:0000313" key="27">
    <source>
        <dbReference type="Proteomes" id="UP000663829"/>
    </source>
</evidence>
<evidence type="ECO:0000256" key="22">
    <source>
        <dbReference type="ARBA" id="ARBA00035471"/>
    </source>
</evidence>
<reference evidence="25" key="1">
    <citation type="submission" date="2021-02" db="EMBL/GenBank/DDBJ databases">
        <authorList>
            <person name="Nowell W R."/>
        </authorList>
    </citation>
    <scope>NUCLEOTIDE SEQUENCE</scope>
</reference>
<dbReference type="InterPro" id="IPR032350">
    <property type="entry name" value="Nbr1_FW"/>
</dbReference>
<keyword evidence="11" id="KW-0689">Ribosomal protein</keyword>
<evidence type="ECO:0000256" key="19">
    <source>
        <dbReference type="ARBA" id="ARBA00023274"/>
    </source>
</evidence>
<dbReference type="GO" id="GO:0005634">
    <property type="term" value="C:nucleus"/>
    <property type="evidence" value="ECO:0007669"/>
    <property type="project" value="UniProtKB-SubCell"/>
</dbReference>
<dbReference type="Proteomes" id="UP000681722">
    <property type="component" value="Unassembled WGS sequence"/>
</dbReference>
<keyword evidence="16" id="KW-0010">Activator</keyword>
<feature type="domain" description="UBA" evidence="24">
    <location>
        <begin position="1085"/>
        <end position="1129"/>
    </location>
</feature>
<dbReference type="InterPro" id="IPR013783">
    <property type="entry name" value="Ig-like_fold"/>
</dbReference>
<dbReference type="Pfam" id="PF16158">
    <property type="entry name" value="N_BRCA1_IG"/>
    <property type="match status" value="1"/>
</dbReference>
<feature type="region of interest" description="Disordered" evidence="23">
    <location>
        <begin position="548"/>
        <end position="608"/>
    </location>
</feature>
<organism evidence="25 27">
    <name type="scientific">Didymodactylos carnosus</name>
    <dbReference type="NCBI Taxonomy" id="1234261"/>
    <lineage>
        <taxon>Eukaryota</taxon>
        <taxon>Metazoa</taxon>
        <taxon>Spiralia</taxon>
        <taxon>Gnathifera</taxon>
        <taxon>Rotifera</taxon>
        <taxon>Eurotatoria</taxon>
        <taxon>Bdelloidea</taxon>
        <taxon>Philodinida</taxon>
        <taxon>Philodinidae</taxon>
        <taxon>Didymodactylos</taxon>
    </lineage>
</organism>
<evidence type="ECO:0000256" key="1">
    <source>
        <dbReference type="ARBA" id="ARBA00004123"/>
    </source>
</evidence>
<evidence type="ECO:0000256" key="9">
    <source>
        <dbReference type="ARBA" id="ARBA00022884"/>
    </source>
</evidence>
<feature type="compositionally biased region" description="Basic residues" evidence="23">
    <location>
        <begin position="548"/>
        <end position="568"/>
    </location>
</feature>
<dbReference type="PANTHER" id="PTHR13580">
    <property type="entry name" value="TGF-BETA INDUCED APOPTOSIS PROTEIN"/>
    <property type="match status" value="1"/>
</dbReference>
<dbReference type="PROSITE" id="PS50030">
    <property type="entry name" value="UBA"/>
    <property type="match status" value="1"/>
</dbReference>
<dbReference type="EMBL" id="CAJOBC010000316">
    <property type="protein sequence ID" value="CAF3570547.1"/>
    <property type="molecule type" value="Genomic_DNA"/>
</dbReference>
<dbReference type="OrthoDB" id="2122982at2759"/>
<evidence type="ECO:0000256" key="17">
    <source>
        <dbReference type="ARBA" id="ARBA00023163"/>
    </source>
</evidence>
<keyword evidence="10" id="KW-0164">Citrullination</keyword>
<dbReference type="CDD" id="cd00364">
    <property type="entry name" value="Ribosomal_uS17"/>
    <property type="match status" value="1"/>
</dbReference>
<dbReference type="EMBL" id="CAJNOQ010000316">
    <property type="protein sequence ID" value="CAF0786694.1"/>
    <property type="molecule type" value="Genomic_DNA"/>
</dbReference>
<dbReference type="Pfam" id="PF16205">
    <property type="entry name" value="Ribosomal_S17_N"/>
    <property type="match status" value="1"/>
</dbReference>
<evidence type="ECO:0000313" key="25">
    <source>
        <dbReference type="EMBL" id="CAF0786694.1"/>
    </source>
</evidence>
<dbReference type="GO" id="GO:0005776">
    <property type="term" value="C:autophagosome"/>
    <property type="evidence" value="ECO:0007669"/>
    <property type="project" value="UniProtKB-SubCell"/>
</dbReference>
<keyword evidence="27" id="KW-1185">Reference proteome</keyword>
<evidence type="ECO:0000256" key="4">
    <source>
        <dbReference type="ARBA" id="ARBA00010254"/>
    </source>
</evidence>
<comment type="similarity">
    <text evidence="3">Belongs to the AXUD1 family.</text>
</comment>
<keyword evidence="5" id="KW-0488">Methylation</keyword>
<name>A0A813RVT7_9BILA</name>
<evidence type="ECO:0000256" key="20">
    <source>
        <dbReference type="ARBA" id="ARBA00023288"/>
    </source>
</evidence>
<dbReference type="InterPro" id="IPR015940">
    <property type="entry name" value="UBA"/>
</dbReference>
<dbReference type="SUPFAM" id="SSF46934">
    <property type="entry name" value="UBA-like"/>
    <property type="match status" value="1"/>
</dbReference>
<dbReference type="InterPro" id="IPR012340">
    <property type="entry name" value="NA-bd_OB-fold"/>
</dbReference>
<comment type="subcellular location">
    <subcellularLocation>
        <location evidence="2">Cytoplasmic vesicle</location>
        <location evidence="2">Autophagosome</location>
    </subcellularLocation>
    <subcellularLocation>
        <location evidence="1">Nucleus</location>
    </subcellularLocation>
</comment>
<keyword evidence="9" id="KW-0694">RNA-binding</keyword>
<evidence type="ECO:0000256" key="13">
    <source>
        <dbReference type="ARBA" id="ARBA00023015"/>
    </source>
</evidence>
<dbReference type="Pfam" id="PF00366">
    <property type="entry name" value="Ribosomal_S17"/>
    <property type="match status" value="1"/>
</dbReference>
<evidence type="ECO:0000256" key="23">
    <source>
        <dbReference type="SAM" id="MobiDB-lite"/>
    </source>
</evidence>
<evidence type="ECO:0000256" key="7">
    <source>
        <dbReference type="ARBA" id="ARBA00022553"/>
    </source>
</evidence>